<dbReference type="EMBL" id="CAMXCT030000557">
    <property type="protein sequence ID" value="CAL4767700.1"/>
    <property type="molecule type" value="Genomic_DNA"/>
</dbReference>
<reference evidence="2" key="2">
    <citation type="submission" date="2024-04" db="EMBL/GenBank/DDBJ databases">
        <authorList>
            <person name="Chen Y."/>
            <person name="Shah S."/>
            <person name="Dougan E. K."/>
            <person name="Thang M."/>
            <person name="Chan C."/>
        </authorList>
    </citation>
    <scope>NUCLEOTIDE SEQUENCE [LARGE SCALE GENOMIC DNA]</scope>
</reference>
<dbReference type="Proteomes" id="UP001152797">
    <property type="component" value="Unassembled WGS sequence"/>
</dbReference>
<evidence type="ECO:0000313" key="3">
    <source>
        <dbReference type="EMBL" id="CAL4767700.1"/>
    </source>
</evidence>
<keyword evidence="3" id="KW-0696">RNA-directed RNA polymerase</keyword>
<feature type="non-terminal residue" evidence="1">
    <location>
        <position position="1"/>
    </location>
</feature>
<dbReference type="GO" id="GO:0003968">
    <property type="term" value="F:RNA-directed RNA polymerase activity"/>
    <property type="evidence" value="ECO:0007669"/>
    <property type="project" value="UniProtKB-KW"/>
</dbReference>
<keyword evidence="3" id="KW-0808">Transferase</keyword>
<dbReference type="EMBL" id="CAMXCT020000557">
    <property type="protein sequence ID" value="CAL1133763.1"/>
    <property type="molecule type" value="Genomic_DNA"/>
</dbReference>
<keyword evidence="4" id="KW-1185">Reference proteome</keyword>
<protein>
    <submittedName>
        <fullName evidence="3">RNA-dependent RNA polymerase</fullName>
    </submittedName>
</protein>
<feature type="non-terminal residue" evidence="1">
    <location>
        <position position="350"/>
    </location>
</feature>
<evidence type="ECO:0000313" key="2">
    <source>
        <dbReference type="EMBL" id="CAL1133763.1"/>
    </source>
</evidence>
<dbReference type="EMBL" id="CAMXCT010000557">
    <property type="protein sequence ID" value="CAI3980388.1"/>
    <property type="molecule type" value="Genomic_DNA"/>
</dbReference>
<keyword evidence="3" id="KW-0548">Nucleotidyltransferase</keyword>
<evidence type="ECO:0000313" key="4">
    <source>
        <dbReference type="Proteomes" id="UP001152797"/>
    </source>
</evidence>
<organism evidence="1">
    <name type="scientific">Cladocopium goreaui</name>
    <dbReference type="NCBI Taxonomy" id="2562237"/>
    <lineage>
        <taxon>Eukaryota</taxon>
        <taxon>Sar</taxon>
        <taxon>Alveolata</taxon>
        <taxon>Dinophyceae</taxon>
        <taxon>Suessiales</taxon>
        <taxon>Symbiodiniaceae</taxon>
        <taxon>Cladocopium</taxon>
    </lineage>
</organism>
<evidence type="ECO:0000313" key="1">
    <source>
        <dbReference type="EMBL" id="CAI3980388.1"/>
    </source>
</evidence>
<dbReference type="AlphaFoldDB" id="A0A9P1FLE1"/>
<comment type="caution">
    <text evidence="1">The sequence shown here is derived from an EMBL/GenBank/DDBJ whole genome shotgun (WGS) entry which is preliminary data.</text>
</comment>
<reference evidence="1" key="1">
    <citation type="submission" date="2022-10" db="EMBL/GenBank/DDBJ databases">
        <authorList>
            <person name="Chen Y."/>
            <person name="Dougan E. K."/>
            <person name="Chan C."/>
            <person name="Rhodes N."/>
            <person name="Thang M."/>
        </authorList>
    </citation>
    <scope>NUCLEOTIDE SEQUENCE</scope>
</reference>
<gene>
    <name evidence="1" type="ORF">C1SCF055_LOCUS8262</name>
</gene>
<accession>A0A9P1FLE1</accession>
<name>A0A9P1FLE1_9DINO</name>
<sequence length="350" mass="38274">DAAKKDAEAEGAIFHDEPFMADAVQEHHHCAKRRRCRGKQEDNQERVLLPGHFAVVVAALDSSRLSRELEVTLYTVDRGMRGDKPATLFSWTESVHFLRRLEAVSGREDGGIIYSSKPLACSARERGEFADGVYARFPLLCTPSRTLQLPVEAEVHVVDDTFNSKGENVTDGQASIGYALAEFRCLLAETGTGMRVLGKGLLVVDEDEDHKWQLLLPKSTAKLRWHTGVDGAEEHLGLDIVQAHGQRGQLCAAALGPAAACCLQAAGKDRAHADGLLQKFLTEGKKAFVEQNARTAWGLSRDRARPPTVQKVVRDPQELGGAAAAGRQVDLLAADRTSQHRVDVKYVKVL</sequence>
<proteinExistence type="predicted"/>